<keyword evidence="7 9" id="KW-0472">Membrane</keyword>
<reference evidence="10" key="1">
    <citation type="journal article" date="2020" name="mSystems">
        <title>Genome- and Community-Level Interaction Insights into Carbon Utilization and Element Cycling Functions of Hydrothermarchaeota in Hydrothermal Sediment.</title>
        <authorList>
            <person name="Zhou Z."/>
            <person name="Liu Y."/>
            <person name="Xu W."/>
            <person name="Pan J."/>
            <person name="Luo Z.H."/>
            <person name="Li M."/>
        </authorList>
    </citation>
    <scope>NUCLEOTIDE SEQUENCE [LARGE SCALE GENOMIC DNA]</scope>
    <source>
        <strain evidence="10">SpSt-1233</strain>
    </source>
</reference>
<dbReference type="GO" id="GO:0005886">
    <property type="term" value="C:plasma membrane"/>
    <property type="evidence" value="ECO:0007669"/>
    <property type="project" value="UniProtKB-SubCell"/>
</dbReference>
<dbReference type="InterPro" id="IPR011990">
    <property type="entry name" value="TPR-like_helical_dom_sf"/>
</dbReference>
<dbReference type="InterPro" id="IPR019734">
    <property type="entry name" value="TPR_rpt"/>
</dbReference>
<feature type="non-terminal residue" evidence="10">
    <location>
        <position position="585"/>
    </location>
</feature>
<dbReference type="AlphaFoldDB" id="A0A7V2AU36"/>
<feature type="transmembrane region" description="Helical" evidence="9">
    <location>
        <begin position="190"/>
        <end position="212"/>
    </location>
</feature>
<evidence type="ECO:0000256" key="9">
    <source>
        <dbReference type="SAM" id="Phobius"/>
    </source>
</evidence>
<evidence type="ECO:0000256" key="1">
    <source>
        <dbReference type="ARBA" id="ARBA00004651"/>
    </source>
</evidence>
<feature type="transmembrane region" description="Helical" evidence="9">
    <location>
        <begin position="399"/>
        <end position="417"/>
    </location>
</feature>
<feature type="transmembrane region" description="Helical" evidence="9">
    <location>
        <begin position="423"/>
        <end position="441"/>
    </location>
</feature>
<evidence type="ECO:0000313" key="10">
    <source>
        <dbReference type="EMBL" id="HER43285.1"/>
    </source>
</evidence>
<organism evidence="10">
    <name type="scientific">Eiseniibacteriota bacterium</name>
    <dbReference type="NCBI Taxonomy" id="2212470"/>
    <lineage>
        <taxon>Bacteria</taxon>
        <taxon>Candidatus Eiseniibacteriota</taxon>
    </lineage>
</organism>
<dbReference type="GO" id="GO:0009103">
    <property type="term" value="P:lipopolysaccharide biosynthetic process"/>
    <property type="evidence" value="ECO:0007669"/>
    <property type="project" value="UniProtKB-ARBA"/>
</dbReference>
<feature type="transmembrane region" description="Helical" evidence="9">
    <location>
        <begin position="149"/>
        <end position="169"/>
    </location>
</feature>
<dbReference type="PROSITE" id="PS50005">
    <property type="entry name" value="TPR"/>
    <property type="match status" value="2"/>
</dbReference>
<evidence type="ECO:0008006" key="11">
    <source>
        <dbReference type="Google" id="ProtNLM"/>
    </source>
</evidence>
<evidence type="ECO:0000256" key="3">
    <source>
        <dbReference type="ARBA" id="ARBA00022676"/>
    </source>
</evidence>
<comment type="subcellular location">
    <subcellularLocation>
        <location evidence="1">Cell membrane</location>
        <topology evidence="1">Multi-pass membrane protein</topology>
    </subcellularLocation>
</comment>
<evidence type="ECO:0000256" key="2">
    <source>
        <dbReference type="ARBA" id="ARBA00022475"/>
    </source>
</evidence>
<feature type="transmembrane region" description="Helical" evidence="9">
    <location>
        <begin position="232"/>
        <end position="248"/>
    </location>
</feature>
<dbReference type="GO" id="GO:0016763">
    <property type="term" value="F:pentosyltransferase activity"/>
    <property type="evidence" value="ECO:0007669"/>
    <property type="project" value="TreeGrafter"/>
</dbReference>
<feature type="transmembrane region" description="Helical" evidence="9">
    <location>
        <begin position="372"/>
        <end position="392"/>
    </location>
</feature>
<accession>A0A7V2AU36</accession>
<feature type="transmembrane region" description="Helical" evidence="9">
    <location>
        <begin position="124"/>
        <end position="143"/>
    </location>
</feature>
<keyword evidence="6 9" id="KW-1133">Transmembrane helix</keyword>
<feature type="repeat" description="TPR" evidence="8">
    <location>
        <begin position="511"/>
        <end position="544"/>
    </location>
</feature>
<dbReference type="Pfam" id="PF13181">
    <property type="entry name" value="TPR_8"/>
    <property type="match status" value="1"/>
</dbReference>
<feature type="transmembrane region" description="Helical" evidence="9">
    <location>
        <begin position="453"/>
        <end position="472"/>
    </location>
</feature>
<evidence type="ECO:0000256" key="7">
    <source>
        <dbReference type="ARBA" id="ARBA00023136"/>
    </source>
</evidence>
<keyword evidence="3" id="KW-0328">Glycosyltransferase</keyword>
<dbReference type="EMBL" id="DSEC01000164">
    <property type="protein sequence ID" value="HER43285.1"/>
    <property type="molecule type" value="Genomic_DNA"/>
</dbReference>
<proteinExistence type="predicted"/>
<dbReference type="SMART" id="SM00028">
    <property type="entry name" value="TPR"/>
    <property type="match status" value="2"/>
</dbReference>
<protein>
    <recommendedName>
        <fullName evidence="11">Tetratricopeptide repeat protein</fullName>
    </recommendedName>
</protein>
<evidence type="ECO:0000256" key="5">
    <source>
        <dbReference type="ARBA" id="ARBA00022692"/>
    </source>
</evidence>
<comment type="caution">
    <text evidence="10">The sequence shown here is derived from an EMBL/GenBank/DDBJ whole genome shotgun (WGS) entry which is preliminary data.</text>
</comment>
<dbReference type="PANTHER" id="PTHR33908:SF11">
    <property type="entry name" value="MEMBRANE PROTEIN"/>
    <property type="match status" value="1"/>
</dbReference>
<dbReference type="Gene3D" id="1.25.40.10">
    <property type="entry name" value="Tetratricopeptide repeat domain"/>
    <property type="match status" value="1"/>
</dbReference>
<feature type="transmembrane region" description="Helical" evidence="9">
    <location>
        <begin position="95"/>
        <end position="112"/>
    </location>
</feature>
<name>A0A7V2AU36_UNCEI</name>
<gene>
    <name evidence="10" type="ORF">ENO08_02350</name>
</gene>
<sequence length="585" mass="64297">MKRSSPKSRISRHTLVFAAIMIAAAVIRIVWLSRLSASEIGAELSVDSEFYRNLAEDLLGGRGLPPGALTFNPLYPVFLAAVFRLFGTSLLATRIAQSFLGLVTLAFVYIAGRRLVEGSGKGKLPGTAVALTAMVLAVLYTQFALYEGMLLGTTLEVLLLAASFALGLAMDQDMHGVMELRVRSRRVPPWLVGGILGLICGAGALGRPNLFLPLAAGLPVWIIARNIHERRWLAPVAGFAVGAALFLLPPTIHNARHAGTFVPVTAHGGINFYIGNRPGTHGVYQPPEDMRGEMRGLLEDALAKAEQETGREMTDAEASDYYMDKAMESIKQDPLGWAALLGRKLVLFWNKIEVHDLPEVLYFQDTVPLFGLPFLPFSVLAPLGLAGLVVILRSGRNRSIVCLYLGIAHISIMLFYINSRYRLPVVPVVILLAAYFVVWIARQLSRKRLKRAAAMLAVAVAAFFLVSNRTIVKANKGSVYTFLGTYYMNSGDEAKAAEAFAEAYRLDPDRDTSMINYARVLMMQEKFEQAARVYARAYSLNPRYPRLAVEFAFTLQRLGRHRDAGKLAFQVLSTGDRAEQVTACK</sequence>
<keyword evidence="4" id="KW-0808">Transferase</keyword>
<dbReference type="PANTHER" id="PTHR33908">
    <property type="entry name" value="MANNOSYLTRANSFERASE YKCB-RELATED"/>
    <property type="match status" value="1"/>
</dbReference>
<dbReference type="InterPro" id="IPR050297">
    <property type="entry name" value="LipidA_mod_glycosyltrf_83"/>
</dbReference>
<evidence type="ECO:0000256" key="4">
    <source>
        <dbReference type="ARBA" id="ARBA00022679"/>
    </source>
</evidence>
<feature type="repeat" description="TPR" evidence="8">
    <location>
        <begin position="477"/>
        <end position="510"/>
    </location>
</feature>
<keyword evidence="8" id="KW-0802">TPR repeat</keyword>
<evidence type="ECO:0000256" key="6">
    <source>
        <dbReference type="ARBA" id="ARBA00022989"/>
    </source>
</evidence>
<evidence type="ECO:0000256" key="8">
    <source>
        <dbReference type="PROSITE-ProRule" id="PRU00339"/>
    </source>
</evidence>
<dbReference type="Proteomes" id="UP000886069">
    <property type="component" value="Unassembled WGS sequence"/>
</dbReference>
<keyword evidence="5 9" id="KW-0812">Transmembrane</keyword>
<keyword evidence="2" id="KW-1003">Cell membrane</keyword>
<dbReference type="SUPFAM" id="SSF48452">
    <property type="entry name" value="TPR-like"/>
    <property type="match status" value="1"/>
</dbReference>
<feature type="transmembrane region" description="Helical" evidence="9">
    <location>
        <begin position="12"/>
        <end position="31"/>
    </location>
</feature>